<dbReference type="PIRSF" id="PIRSF000654">
    <property type="entry name" value="Integrin-linked_kinase"/>
    <property type="match status" value="1"/>
</dbReference>
<comment type="catalytic activity">
    <reaction evidence="18">
        <text>L-threonyl-[protein] + ATP = O-phospho-L-threonyl-[protein] + ADP + H(+)</text>
        <dbReference type="Rhea" id="RHEA:46608"/>
        <dbReference type="Rhea" id="RHEA-COMP:11060"/>
        <dbReference type="Rhea" id="RHEA-COMP:11605"/>
        <dbReference type="ChEBI" id="CHEBI:15378"/>
        <dbReference type="ChEBI" id="CHEBI:30013"/>
        <dbReference type="ChEBI" id="CHEBI:30616"/>
        <dbReference type="ChEBI" id="CHEBI:61977"/>
        <dbReference type="ChEBI" id="CHEBI:456216"/>
        <dbReference type="EC" id="2.7.11.1"/>
    </reaction>
</comment>
<keyword evidence="15" id="KW-0472">Membrane</keyword>
<evidence type="ECO:0000256" key="8">
    <source>
        <dbReference type="ARBA" id="ARBA00022692"/>
    </source>
</evidence>
<dbReference type="Gene3D" id="3.30.200.20">
    <property type="entry name" value="Phosphorylase Kinase, domain 1"/>
    <property type="match status" value="1"/>
</dbReference>
<evidence type="ECO:0000256" key="2">
    <source>
        <dbReference type="ARBA" id="ARBA00012513"/>
    </source>
</evidence>
<evidence type="ECO:0000256" key="13">
    <source>
        <dbReference type="ARBA" id="ARBA00022840"/>
    </source>
</evidence>
<keyword evidence="8" id="KW-0812">Transmembrane</keyword>
<evidence type="ECO:0000256" key="16">
    <source>
        <dbReference type="ARBA" id="ARBA00023170"/>
    </source>
</evidence>
<dbReference type="FunFam" id="1.10.510.10:FF:000358">
    <property type="entry name" value="Putative leucine-rich repeat receptor-like serine/threonine-protein kinase"/>
    <property type="match status" value="1"/>
</dbReference>
<keyword evidence="7" id="KW-0808">Transferase</keyword>
<keyword evidence="9" id="KW-0732">Signal</keyword>
<keyword evidence="10" id="KW-0677">Repeat</keyword>
<evidence type="ECO:0000256" key="15">
    <source>
        <dbReference type="ARBA" id="ARBA00023136"/>
    </source>
</evidence>
<feature type="non-terminal residue" evidence="21">
    <location>
        <position position="1"/>
    </location>
</feature>
<keyword evidence="16" id="KW-0675">Receptor</keyword>
<dbReference type="InterPro" id="IPR051564">
    <property type="entry name" value="LRR_receptor-like_kinase"/>
</dbReference>
<evidence type="ECO:0000256" key="4">
    <source>
        <dbReference type="ARBA" id="ARBA00022527"/>
    </source>
</evidence>
<dbReference type="GO" id="GO:0005524">
    <property type="term" value="F:ATP binding"/>
    <property type="evidence" value="ECO:0007669"/>
    <property type="project" value="UniProtKB-KW"/>
</dbReference>
<evidence type="ECO:0000256" key="12">
    <source>
        <dbReference type="ARBA" id="ARBA00022777"/>
    </source>
</evidence>
<feature type="domain" description="Protein kinase" evidence="20">
    <location>
        <begin position="1"/>
        <end position="259"/>
    </location>
</feature>
<keyword evidence="13" id="KW-0067">ATP-binding</keyword>
<evidence type="ECO:0000256" key="17">
    <source>
        <dbReference type="ARBA" id="ARBA00023180"/>
    </source>
</evidence>
<comment type="subcellular location">
    <subcellularLocation>
        <location evidence="1">Cell membrane</location>
        <topology evidence="1">Single-pass membrane protein</topology>
    </subcellularLocation>
</comment>
<dbReference type="PROSITE" id="PS00108">
    <property type="entry name" value="PROTEIN_KINASE_ST"/>
    <property type="match status" value="1"/>
</dbReference>
<keyword evidence="4" id="KW-0723">Serine/threonine-protein kinase</keyword>
<proteinExistence type="predicted"/>
<dbReference type="Pfam" id="PF00069">
    <property type="entry name" value="Pkinase"/>
    <property type="match status" value="1"/>
</dbReference>
<reference evidence="21 22" key="1">
    <citation type="submission" date="2024-02" db="EMBL/GenBank/DDBJ databases">
        <title>High-quality chromosome-scale genome assembly of Pensacola bahiagrass (Paspalum notatum Flugge var. saurae).</title>
        <authorList>
            <person name="Vega J.M."/>
            <person name="Podio M."/>
            <person name="Orjuela J."/>
            <person name="Siena L.A."/>
            <person name="Pessino S.C."/>
            <person name="Combes M.C."/>
            <person name="Mariac C."/>
            <person name="Albertini E."/>
            <person name="Pupilli F."/>
            <person name="Ortiz J.P.A."/>
            <person name="Leblanc O."/>
        </authorList>
    </citation>
    <scope>NUCLEOTIDE SEQUENCE [LARGE SCALE GENOMIC DNA]</scope>
    <source>
        <strain evidence="21">R1</strain>
        <tissue evidence="21">Leaf</tissue>
    </source>
</reference>
<evidence type="ECO:0000313" key="22">
    <source>
        <dbReference type="Proteomes" id="UP001341281"/>
    </source>
</evidence>
<evidence type="ECO:0000256" key="9">
    <source>
        <dbReference type="ARBA" id="ARBA00022729"/>
    </source>
</evidence>
<evidence type="ECO:0000256" key="1">
    <source>
        <dbReference type="ARBA" id="ARBA00004162"/>
    </source>
</evidence>
<accession>A0AAQ3WTY8</accession>
<evidence type="ECO:0000256" key="18">
    <source>
        <dbReference type="ARBA" id="ARBA00047899"/>
    </source>
</evidence>
<evidence type="ECO:0000256" key="5">
    <source>
        <dbReference type="ARBA" id="ARBA00022553"/>
    </source>
</evidence>
<evidence type="ECO:0000256" key="19">
    <source>
        <dbReference type="ARBA" id="ARBA00048679"/>
    </source>
</evidence>
<dbReference type="Proteomes" id="UP001341281">
    <property type="component" value="Chromosome 05"/>
</dbReference>
<dbReference type="PANTHER" id="PTHR48055">
    <property type="entry name" value="LEUCINE-RICH REPEAT RECEPTOR PROTEIN KINASE EMS1"/>
    <property type="match status" value="1"/>
</dbReference>
<evidence type="ECO:0000256" key="3">
    <source>
        <dbReference type="ARBA" id="ARBA00022475"/>
    </source>
</evidence>
<keyword evidence="22" id="KW-1185">Reference proteome</keyword>
<evidence type="ECO:0000256" key="14">
    <source>
        <dbReference type="ARBA" id="ARBA00022989"/>
    </source>
</evidence>
<dbReference type="SMART" id="SM00220">
    <property type="entry name" value="S_TKc"/>
    <property type="match status" value="1"/>
</dbReference>
<evidence type="ECO:0000259" key="20">
    <source>
        <dbReference type="PROSITE" id="PS50011"/>
    </source>
</evidence>
<dbReference type="GO" id="GO:0005886">
    <property type="term" value="C:plasma membrane"/>
    <property type="evidence" value="ECO:0007669"/>
    <property type="project" value="UniProtKB-SubCell"/>
</dbReference>
<evidence type="ECO:0000256" key="10">
    <source>
        <dbReference type="ARBA" id="ARBA00022737"/>
    </source>
</evidence>
<dbReference type="InterPro" id="IPR000719">
    <property type="entry name" value="Prot_kinase_dom"/>
</dbReference>
<evidence type="ECO:0000256" key="6">
    <source>
        <dbReference type="ARBA" id="ARBA00022614"/>
    </source>
</evidence>
<dbReference type="PROSITE" id="PS50011">
    <property type="entry name" value="PROTEIN_KINASE_DOM"/>
    <property type="match status" value="1"/>
</dbReference>
<dbReference type="AlphaFoldDB" id="A0AAQ3WTY8"/>
<keyword evidence="17" id="KW-0325">Glycoprotein</keyword>
<keyword evidence="5" id="KW-0597">Phosphoprotein</keyword>
<keyword evidence="6" id="KW-0433">Leucine-rich repeat</keyword>
<dbReference type="InterPro" id="IPR008271">
    <property type="entry name" value="Ser/Thr_kinase_AS"/>
</dbReference>
<gene>
    <name evidence="21" type="ORF">U9M48_022784</name>
</gene>
<dbReference type="Gene3D" id="1.10.510.10">
    <property type="entry name" value="Transferase(Phosphotransferase) domain 1"/>
    <property type="match status" value="1"/>
</dbReference>
<sequence>MKGKLEVAVKVLDLDMPGAEKSFLSECEALRNIQHCNLVPIVTACSTLDSEGRLFKALVYEFMPNGNLERWLHHKGDEKPTKYLSLTQRIRIIVNIADALDYIHNDTGSRSIIHCDVKPSNILLDDDMNAHQGDFGIASFFRGSKSTPIGDQNTTSFGVKGTIGYIAPGGGRASTCGDVYSFGIVILEMLTRKRPTDPMFENGLNIVKFVEDVFPEREIYQGFCSLVEVALSCTRQQPRDRINMRQAAARVRDIQESYVRGKPKNILP</sequence>
<comment type="catalytic activity">
    <reaction evidence="19">
        <text>L-seryl-[protein] + ATP = O-phospho-L-seryl-[protein] + ADP + H(+)</text>
        <dbReference type="Rhea" id="RHEA:17989"/>
        <dbReference type="Rhea" id="RHEA-COMP:9863"/>
        <dbReference type="Rhea" id="RHEA-COMP:11604"/>
        <dbReference type="ChEBI" id="CHEBI:15378"/>
        <dbReference type="ChEBI" id="CHEBI:29999"/>
        <dbReference type="ChEBI" id="CHEBI:30616"/>
        <dbReference type="ChEBI" id="CHEBI:83421"/>
        <dbReference type="ChEBI" id="CHEBI:456216"/>
        <dbReference type="EC" id="2.7.11.1"/>
    </reaction>
</comment>
<keyword evidence="14" id="KW-1133">Transmembrane helix</keyword>
<evidence type="ECO:0000256" key="11">
    <source>
        <dbReference type="ARBA" id="ARBA00022741"/>
    </source>
</evidence>
<dbReference type="InterPro" id="IPR011009">
    <property type="entry name" value="Kinase-like_dom_sf"/>
</dbReference>
<keyword evidence="12" id="KW-0418">Kinase</keyword>
<organism evidence="21 22">
    <name type="scientific">Paspalum notatum var. saurae</name>
    <dbReference type="NCBI Taxonomy" id="547442"/>
    <lineage>
        <taxon>Eukaryota</taxon>
        <taxon>Viridiplantae</taxon>
        <taxon>Streptophyta</taxon>
        <taxon>Embryophyta</taxon>
        <taxon>Tracheophyta</taxon>
        <taxon>Spermatophyta</taxon>
        <taxon>Magnoliopsida</taxon>
        <taxon>Liliopsida</taxon>
        <taxon>Poales</taxon>
        <taxon>Poaceae</taxon>
        <taxon>PACMAD clade</taxon>
        <taxon>Panicoideae</taxon>
        <taxon>Andropogonodae</taxon>
        <taxon>Paspaleae</taxon>
        <taxon>Paspalinae</taxon>
        <taxon>Paspalum</taxon>
    </lineage>
</organism>
<dbReference type="EMBL" id="CP144749">
    <property type="protein sequence ID" value="WVZ74623.1"/>
    <property type="molecule type" value="Genomic_DNA"/>
</dbReference>
<name>A0AAQ3WTY8_PASNO</name>
<dbReference type="SUPFAM" id="SSF56112">
    <property type="entry name" value="Protein kinase-like (PK-like)"/>
    <property type="match status" value="1"/>
</dbReference>
<protein>
    <recommendedName>
        <fullName evidence="2">non-specific serine/threonine protein kinase</fullName>
        <ecNumber evidence="2">2.7.11.1</ecNumber>
    </recommendedName>
</protein>
<evidence type="ECO:0000313" key="21">
    <source>
        <dbReference type="EMBL" id="WVZ74623.1"/>
    </source>
</evidence>
<dbReference type="PANTHER" id="PTHR48055:SF50">
    <property type="entry name" value="PROTEIN KINASE DOMAIN-CONTAINING PROTEIN"/>
    <property type="match status" value="1"/>
</dbReference>
<keyword evidence="11" id="KW-0547">Nucleotide-binding</keyword>
<dbReference type="GO" id="GO:0004674">
    <property type="term" value="F:protein serine/threonine kinase activity"/>
    <property type="evidence" value="ECO:0007669"/>
    <property type="project" value="UniProtKB-KW"/>
</dbReference>
<keyword evidence="3" id="KW-1003">Cell membrane</keyword>
<dbReference type="EC" id="2.7.11.1" evidence="2"/>
<evidence type="ECO:0000256" key="7">
    <source>
        <dbReference type="ARBA" id="ARBA00022679"/>
    </source>
</evidence>